<dbReference type="InterPro" id="IPR035965">
    <property type="entry name" value="PAS-like_dom_sf"/>
</dbReference>
<comment type="cofactor">
    <cofactor evidence="1">
        <name>Mg(2+)</name>
        <dbReference type="ChEBI" id="CHEBI:18420"/>
    </cofactor>
</comment>
<dbReference type="PANTHER" id="PTHR45138">
    <property type="entry name" value="REGULATORY COMPONENTS OF SENSORY TRANSDUCTION SYSTEM"/>
    <property type="match status" value="1"/>
</dbReference>
<dbReference type="Pfam" id="PF08448">
    <property type="entry name" value="PAS_4"/>
    <property type="match status" value="1"/>
</dbReference>
<dbReference type="Gene3D" id="3.30.70.270">
    <property type="match status" value="1"/>
</dbReference>
<dbReference type="InterPro" id="IPR013656">
    <property type="entry name" value="PAS_4"/>
</dbReference>
<evidence type="ECO:0000256" key="3">
    <source>
        <dbReference type="ARBA" id="ARBA00034247"/>
    </source>
</evidence>
<feature type="domain" description="GGDEF" evidence="4">
    <location>
        <begin position="316"/>
        <end position="448"/>
    </location>
</feature>
<dbReference type="CDD" id="cd00130">
    <property type="entry name" value="PAS"/>
    <property type="match status" value="1"/>
</dbReference>
<name>A0A1I7AEI7_9GAMM</name>
<comment type="catalytic activity">
    <reaction evidence="3">
        <text>2 GTP = 3',3'-c-di-GMP + 2 diphosphate</text>
        <dbReference type="Rhea" id="RHEA:24898"/>
        <dbReference type="ChEBI" id="CHEBI:33019"/>
        <dbReference type="ChEBI" id="CHEBI:37565"/>
        <dbReference type="ChEBI" id="CHEBI:58805"/>
        <dbReference type="EC" id="2.7.7.65"/>
    </reaction>
</comment>
<dbReference type="InterPro" id="IPR050469">
    <property type="entry name" value="Diguanylate_Cyclase"/>
</dbReference>
<dbReference type="GO" id="GO:1902201">
    <property type="term" value="P:negative regulation of bacterial-type flagellum-dependent cell motility"/>
    <property type="evidence" value="ECO:0007669"/>
    <property type="project" value="TreeGrafter"/>
</dbReference>
<dbReference type="GO" id="GO:0052621">
    <property type="term" value="F:diguanylate cyclase activity"/>
    <property type="evidence" value="ECO:0007669"/>
    <property type="project" value="UniProtKB-EC"/>
</dbReference>
<dbReference type="Proteomes" id="UP000199594">
    <property type="component" value="Unassembled WGS sequence"/>
</dbReference>
<dbReference type="EMBL" id="FPAQ01000017">
    <property type="protein sequence ID" value="SFT73313.1"/>
    <property type="molecule type" value="Genomic_DNA"/>
</dbReference>
<dbReference type="SMART" id="SM00267">
    <property type="entry name" value="GGDEF"/>
    <property type="match status" value="1"/>
</dbReference>
<dbReference type="PANTHER" id="PTHR45138:SF9">
    <property type="entry name" value="DIGUANYLATE CYCLASE DGCM-RELATED"/>
    <property type="match status" value="1"/>
</dbReference>
<dbReference type="AlphaFoldDB" id="A0A1I7AEI7"/>
<dbReference type="InterPro" id="IPR001610">
    <property type="entry name" value="PAC"/>
</dbReference>
<evidence type="ECO:0000256" key="1">
    <source>
        <dbReference type="ARBA" id="ARBA00001946"/>
    </source>
</evidence>
<dbReference type="InterPro" id="IPR029787">
    <property type="entry name" value="Nucleotide_cyclase"/>
</dbReference>
<dbReference type="SMART" id="SM00086">
    <property type="entry name" value="PAC"/>
    <property type="match status" value="2"/>
</dbReference>
<protein>
    <recommendedName>
        <fullName evidence="2">diguanylate cyclase</fullName>
        <ecNumber evidence="2">2.7.7.65</ecNumber>
    </recommendedName>
</protein>
<dbReference type="GO" id="GO:0005886">
    <property type="term" value="C:plasma membrane"/>
    <property type="evidence" value="ECO:0007669"/>
    <property type="project" value="TreeGrafter"/>
</dbReference>
<dbReference type="GO" id="GO:0043709">
    <property type="term" value="P:cell adhesion involved in single-species biofilm formation"/>
    <property type="evidence" value="ECO:0007669"/>
    <property type="project" value="TreeGrafter"/>
</dbReference>
<evidence type="ECO:0000259" key="4">
    <source>
        <dbReference type="PROSITE" id="PS50887"/>
    </source>
</evidence>
<dbReference type="FunFam" id="3.30.70.270:FF:000001">
    <property type="entry name" value="Diguanylate cyclase domain protein"/>
    <property type="match status" value="1"/>
</dbReference>
<evidence type="ECO:0000256" key="2">
    <source>
        <dbReference type="ARBA" id="ARBA00012528"/>
    </source>
</evidence>
<dbReference type="PROSITE" id="PS50887">
    <property type="entry name" value="GGDEF"/>
    <property type="match status" value="1"/>
</dbReference>
<reference evidence="5 6" key="1">
    <citation type="submission" date="2016-10" db="EMBL/GenBank/DDBJ databases">
        <authorList>
            <person name="de Groot N.N."/>
        </authorList>
    </citation>
    <scope>NUCLEOTIDE SEQUENCE [LARGE SCALE GENOMIC DNA]</scope>
    <source>
        <strain evidence="5 6">CGMCC 1.6493</strain>
    </source>
</reference>
<dbReference type="InterPro" id="IPR000160">
    <property type="entry name" value="GGDEF_dom"/>
</dbReference>
<dbReference type="Gene3D" id="3.30.450.20">
    <property type="entry name" value="PAS domain"/>
    <property type="match status" value="2"/>
</dbReference>
<dbReference type="InterPro" id="IPR043128">
    <property type="entry name" value="Rev_trsase/Diguanyl_cyclase"/>
</dbReference>
<dbReference type="Pfam" id="PF00990">
    <property type="entry name" value="GGDEF"/>
    <property type="match status" value="1"/>
</dbReference>
<dbReference type="InterPro" id="IPR000014">
    <property type="entry name" value="PAS"/>
</dbReference>
<evidence type="ECO:0000313" key="5">
    <source>
        <dbReference type="EMBL" id="SFT73313.1"/>
    </source>
</evidence>
<dbReference type="NCBIfam" id="TIGR00254">
    <property type="entry name" value="GGDEF"/>
    <property type="match status" value="1"/>
</dbReference>
<dbReference type="EC" id="2.7.7.65" evidence="2"/>
<organism evidence="5 6">
    <name type="scientific">Halomonas saccharevitans</name>
    <dbReference type="NCBI Taxonomy" id="416872"/>
    <lineage>
        <taxon>Bacteria</taxon>
        <taxon>Pseudomonadati</taxon>
        <taxon>Pseudomonadota</taxon>
        <taxon>Gammaproteobacteria</taxon>
        <taxon>Oceanospirillales</taxon>
        <taxon>Halomonadaceae</taxon>
        <taxon>Halomonas</taxon>
    </lineage>
</organism>
<dbReference type="OrthoDB" id="5296913at2"/>
<accession>A0A1I7AEI7</accession>
<dbReference type="SUPFAM" id="SSF55073">
    <property type="entry name" value="Nucleotide cyclase"/>
    <property type="match status" value="1"/>
</dbReference>
<gene>
    <name evidence="5" type="ORF">SAMN04487956_11717</name>
</gene>
<dbReference type="SUPFAM" id="SSF55785">
    <property type="entry name" value="PYP-like sensor domain (PAS domain)"/>
    <property type="match status" value="2"/>
</dbReference>
<dbReference type="CDD" id="cd01949">
    <property type="entry name" value="GGDEF"/>
    <property type="match status" value="1"/>
</dbReference>
<sequence length="457" mass="50240">MIDAGKPGTVGMALIKDNWRHWVSSRSQQASLASSLLAGFAGVAMLVDADGVILSVNPGFARYSGHPAHTMLGRRVTCLDVDPLHGDIGRALASSLARRSIWRGVLQCRRADGQILHQQGVFQPLETRPGESLRVLVTLHDITDLYQGALRDHARLESLQGTLDRLPDVVFQLCQSARGNLEFRYLSAGLQALAGLAPHSVMNDAETLLARIEDDDRQRLDTALAQSAVSLTPLVLECRLALGDDACWIEWRASPRRYHDGDTLWDGVLLDISTRKREEQRVKKLISTDMLTGVLNRRAFFDYGEAVRALAARHGRAVPIAMLDIDHFKRLNDTYGHAAGDLALKAFAATSRDCLRPYDLFARIGGEEFAVMLVDTSPVEARIVLERLRAAVEEIRLDVQGEMLGVTVSLGLAVMPPQGSLELALSRADEALYRAKHEGRNRLVPAPGYPEPDGLTR</sequence>
<proteinExistence type="predicted"/>
<evidence type="ECO:0000313" key="6">
    <source>
        <dbReference type="Proteomes" id="UP000199594"/>
    </source>
</evidence>
<dbReference type="NCBIfam" id="TIGR00229">
    <property type="entry name" value="sensory_box"/>
    <property type="match status" value="1"/>
</dbReference>